<reference evidence="3" key="1">
    <citation type="journal article" date="2019" name="Int. J. Syst. Evol. Microbiol.">
        <title>The Global Catalogue of Microorganisms (GCM) 10K type strain sequencing project: providing services to taxonomists for standard genome sequencing and annotation.</title>
        <authorList>
            <consortium name="The Broad Institute Genomics Platform"/>
            <consortium name="The Broad Institute Genome Sequencing Center for Infectious Disease"/>
            <person name="Wu L."/>
            <person name="Ma J."/>
        </authorList>
    </citation>
    <scope>NUCLEOTIDE SEQUENCE [LARGE SCALE GENOMIC DNA]</scope>
    <source>
        <strain evidence="3">JCM 18126</strain>
    </source>
</reference>
<dbReference type="NCBIfam" id="TIGR00199">
    <property type="entry name" value="PncC_domain"/>
    <property type="match status" value="1"/>
</dbReference>
<evidence type="ECO:0000259" key="1">
    <source>
        <dbReference type="Pfam" id="PF02464"/>
    </source>
</evidence>
<accession>A0ABP9HUS0</accession>
<feature type="domain" description="CinA C-terminal" evidence="1">
    <location>
        <begin position="3"/>
        <end position="149"/>
    </location>
</feature>
<dbReference type="InterPro" id="IPR008136">
    <property type="entry name" value="CinA_C"/>
</dbReference>
<keyword evidence="3" id="KW-1185">Reference proteome</keyword>
<dbReference type="InterPro" id="IPR036653">
    <property type="entry name" value="CinA-like_C"/>
</dbReference>
<name>A0ABP9HUS0_9ACTN</name>
<proteinExistence type="predicted"/>
<dbReference type="Pfam" id="PF02464">
    <property type="entry name" value="CinA"/>
    <property type="match status" value="1"/>
</dbReference>
<dbReference type="Proteomes" id="UP001501195">
    <property type="component" value="Unassembled WGS sequence"/>
</dbReference>
<dbReference type="SUPFAM" id="SSF142433">
    <property type="entry name" value="CinA-like"/>
    <property type="match status" value="1"/>
</dbReference>
<comment type="caution">
    <text evidence="2">The sequence shown here is derived from an EMBL/GenBank/DDBJ whole genome shotgun (WGS) entry which is preliminary data.</text>
</comment>
<dbReference type="Gene3D" id="3.90.950.20">
    <property type="entry name" value="CinA-like"/>
    <property type="match status" value="1"/>
</dbReference>
<organism evidence="2 3">
    <name type="scientific">Kineococcus glutinatus</name>
    <dbReference type="NCBI Taxonomy" id="1070872"/>
    <lineage>
        <taxon>Bacteria</taxon>
        <taxon>Bacillati</taxon>
        <taxon>Actinomycetota</taxon>
        <taxon>Actinomycetes</taxon>
        <taxon>Kineosporiales</taxon>
        <taxon>Kineosporiaceae</taxon>
        <taxon>Kineococcus</taxon>
    </lineage>
</organism>
<evidence type="ECO:0000313" key="3">
    <source>
        <dbReference type="Proteomes" id="UP001501195"/>
    </source>
</evidence>
<protein>
    <recommendedName>
        <fullName evidence="1">CinA C-terminal domain-containing protein</fullName>
    </recommendedName>
</protein>
<gene>
    <name evidence="2" type="ORF">GCM10023225_19590</name>
</gene>
<dbReference type="EMBL" id="BAABIL010000276">
    <property type="protein sequence ID" value="GAA4979223.1"/>
    <property type="molecule type" value="Genomic_DNA"/>
</dbReference>
<sequence length="150" mass="14622">MVAACAARGLTLATAESLTGGALCSALVEVPGASRVLRGGVVAYATDLKALLLGVDAGLLAERGAVDAAVAAVRGLGVRARLGADAGLATTGVAGPDPQDGRAPGTVFVALAAAWLPEGVLVRRLHLAGERPAVRAAAVEAALALLAEAL</sequence>
<evidence type="ECO:0000313" key="2">
    <source>
        <dbReference type="EMBL" id="GAA4979223.1"/>
    </source>
</evidence>